<evidence type="ECO:0000256" key="13">
    <source>
        <dbReference type="SAM" id="MobiDB-lite"/>
    </source>
</evidence>
<dbReference type="PANTHER" id="PTHR14950:SF37">
    <property type="entry name" value="ENDORIBONUCLEASE DICER"/>
    <property type="match status" value="1"/>
</dbReference>
<keyword evidence="6" id="KW-0378">Hydrolase</keyword>
<dbReference type="InterPro" id="IPR036389">
    <property type="entry name" value="RNase_III_sf"/>
</dbReference>
<keyword evidence="3" id="KW-0479">Metal-binding</keyword>
<evidence type="ECO:0000256" key="2">
    <source>
        <dbReference type="ARBA" id="ARBA00001946"/>
    </source>
</evidence>
<dbReference type="Pfam" id="PF00636">
    <property type="entry name" value="Ribonuclease_3"/>
    <property type="match status" value="2"/>
</dbReference>
<keyword evidence="5" id="KW-0547">Nucleotide-binding</keyword>
<dbReference type="SMART" id="SM00490">
    <property type="entry name" value="HELICc"/>
    <property type="match status" value="1"/>
</dbReference>
<feature type="domain" description="Helicase C-terminal" evidence="17">
    <location>
        <begin position="313"/>
        <end position="486"/>
    </location>
</feature>
<evidence type="ECO:0000256" key="8">
    <source>
        <dbReference type="ARBA" id="ARBA00022840"/>
    </source>
</evidence>
<dbReference type="PROSITE" id="PS51327">
    <property type="entry name" value="DICER_DSRBF"/>
    <property type="match status" value="1"/>
</dbReference>
<dbReference type="GO" id="GO:0005634">
    <property type="term" value="C:nucleus"/>
    <property type="evidence" value="ECO:0007669"/>
    <property type="project" value="TreeGrafter"/>
</dbReference>
<dbReference type="PROSITE" id="PS50142">
    <property type="entry name" value="RNASE_3_2"/>
    <property type="match status" value="2"/>
</dbReference>
<feature type="domain" description="Helicase ATP-binding" evidence="16">
    <location>
        <begin position="13"/>
        <end position="200"/>
    </location>
</feature>
<dbReference type="InterPro" id="IPR001650">
    <property type="entry name" value="Helicase_C-like"/>
</dbReference>
<dbReference type="OrthoDB" id="416741at2759"/>
<proteinExistence type="inferred from homology"/>
<evidence type="ECO:0000256" key="3">
    <source>
        <dbReference type="ARBA" id="ARBA00022723"/>
    </source>
</evidence>
<feature type="region of interest" description="Disordered" evidence="13">
    <location>
        <begin position="1376"/>
        <end position="1451"/>
    </location>
</feature>
<dbReference type="EMBL" id="KQ474075">
    <property type="protein sequence ID" value="KPV76863.1"/>
    <property type="molecule type" value="Genomic_DNA"/>
</dbReference>
<dbReference type="GO" id="GO:0046872">
    <property type="term" value="F:metal ion binding"/>
    <property type="evidence" value="ECO:0007669"/>
    <property type="project" value="UniProtKB-KW"/>
</dbReference>
<evidence type="ECO:0000259" key="15">
    <source>
        <dbReference type="PROSITE" id="PS50142"/>
    </source>
</evidence>
<dbReference type="GO" id="GO:0004386">
    <property type="term" value="F:helicase activity"/>
    <property type="evidence" value="ECO:0007669"/>
    <property type="project" value="UniProtKB-KW"/>
</dbReference>
<comment type="similarity">
    <text evidence="12">Belongs to the helicase family. Dicer subfamily.</text>
</comment>
<dbReference type="GO" id="GO:0005524">
    <property type="term" value="F:ATP binding"/>
    <property type="evidence" value="ECO:0007669"/>
    <property type="project" value="UniProtKB-KW"/>
</dbReference>
<dbReference type="RefSeq" id="XP_018272912.1">
    <property type="nucleotide sequence ID" value="XM_018416046.1"/>
</dbReference>
<dbReference type="OMA" id="YTCANES"/>
<gene>
    <name evidence="19" type="ORF">RHOBADRAFT_51848</name>
</gene>
<evidence type="ECO:0000256" key="4">
    <source>
        <dbReference type="ARBA" id="ARBA00022737"/>
    </source>
</evidence>
<evidence type="ECO:0000313" key="19">
    <source>
        <dbReference type="EMBL" id="KPV76863.1"/>
    </source>
</evidence>
<evidence type="ECO:0000256" key="12">
    <source>
        <dbReference type="PROSITE-ProRule" id="PRU00657"/>
    </source>
</evidence>
<evidence type="ECO:0008006" key="21">
    <source>
        <dbReference type="Google" id="ProtNLM"/>
    </source>
</evidence>
<comment type="cofactor">
    <cofactor evidence="1">
        <name>Mn(2+)</name>
        <dbReference type="ChEBI" id="CHEBI:29035"/>
    </cofactor>
</comment>
<evidence type="ECO:0000256" key="6">
    <source>
        <dbReference type="ARBA" id="ARBA00022801"/>
    </source>
</evidence>
<keyword evidence="10 12" id="KW-0694">RNA-binding</keyword>
<dbReference type="Pfam" id="PF03368">
    <property type="entry name" value="Dicer_dimer"/>
    <property type="match status" value="1"/>
</dbReference>
<dbReference type="SMART" id="SM00487">
    <property type="entry name" value="DEXDc"/>
    <property type="match status" value="1"/>
</dbReference>
<dbReference type="GO" id="GO:0030422">
    <property type="term" value="P:siRNA processing"/>
    <property type="evidence" value="ECO:0007669"/>
    <property type="project" value="TreeGrafter"/>
</dbReference>
<comment type="cofactor">
    <cofactor evidence="2">
        <name>Mg(2+)</name>
        <dbReference type="ChEBI" id="CHEBI:18420"/>
    </cofactor>
</comment>
<sequence>MASLVPRLFQEAVTEQALRSNVLVRADTGSGKTLIAVLALRQLAAAPLPARRTPPDDDPKRLIVFLTPTTTLVDQQARVIEAQTSLRVQSLVGSQGVDYWQREKWQQLLIHEADVVVLTPQIWLDVLRNAYFDLRDVQLVIFDEAHHAQKSHPYALIMRDHYHPLKARGEPVPRILGLTASPIWNVKNPQQAIRNLEATLDVRILEVAKAHRPEMAAASPRATELLVEHDPPVPQELSTPARHLSPEQLSIISSADKRTLDRLNKAQALFGSAGVDVFLYQLLEEHVGLSSLGAPLKPPVEPSSTALSPKMSALVSVLLEFKLEPTFHAIIFVQARHHASVLAELLRRVTSLQGFVRPAALVGHGGRGGPGEQGGATAKEIGMAVKEQNETVAAFKTSEINLLVATRVAEEGLDVPSCHLVIRFDALTTITGYVQSRGRARAANARYVVLAEKGSPDADKYRSYVKQERELLDMYAERPDEPDDSHEPDLDGLATYTTQSGALLTHASAVPLVAQYCQLLRTDIFTTLQNPEYVVEGFGTAWRSTLHVPRTPALLSNVFESLVMPSKKAAKQNASFQAAIALHKAGALDDHLLPVRESRGKDAKDADGRSIETQNMPGHLDVHLVHPFGDARVSESAFVHVVEVVRSSETTRLALVCGAPLHPVDVVKLYGRAGSAMSMRVVAVREHRWANALERSNLLDQLENLNRICARIVLNRRVDNERFYALWAPVAASGELDWSAVAAAFSPFDGSSTRRGDLVVAPSRRANVRIGSFDCVRDDVDTGSPTAQVEVDPPRRKRKVIEKYSHYPSFVQVCYDHSMPTNGPEPIIQLVPADFRPHNALVPPSRRVPTLYKDLASTRNYPESMILTTTLPASFFLDFSLVPSLNHLLLGRSSASALIDRFSLPPLDLALVEEALTAPSSACGWDYQRLEHVGDSPLKLFTTIHLYLENPLVDEGRLSRRRDNSVDNRFLRLRSLECGLAEHILSHTLRTSTFVPEESVNATVSDDGLTMTNKLSRRLLCDTAEAALGAALLDGNVSSTADANMPTIKLAVDAFDKALKTGDRLGLCFGGPTPWPDRPSARKLLDVAPQRAGPAFRQLEAALGYEVKTQGQLLVQALTHRSWVGQGSSYEREEFLGDALLDTWATTRLVERFPHAPPRILTFLRALLVSNGVISALAVRMLSLHKMVLHSSPALEAAMRDAAVKAEAFEWKEVADGELTFMWSPPKVLGDVFEALVAVVFLDSNMELAPVFAVLDKLYGDIMPSLRFEGVRDPYSTLLQFKDAQACSQLSIKVIRIEPSTSIVPTLPRGGAVAPSRFLATVTSHEQVVAKQESEAKAVARQMACRTALKVLEREGACGCREAARRDKEERAAAAAAAAAAEGAGEGEAAEERELGEDEEEEERQEDVPELEAEPEKDDELEEEEERELIGDEATSADAADPEPLLRVREY</sequence>
<dbReference type="PROSITE" id="PS51194">
    <property type="entry name" value="HELICASE_CTER"/>
    <property type="match status" value="1"/>
</dbReference>
<keyword evidence="11" id="KW-0464">Manganese</keyword>
<dbReference type="PROSITE" id="PS51192">
    <property type="entry name" value="HELICASE_ATP_BIND_1"/>
    <property type="match status" value="1"/>
</dbReference>
<dbReference type="InterPro" id="IPR014001">
    <property type="entry name" value="Helicase_ATP-bd"/>
</dbReference>
<dbReference type="Gene3D" id="3.30.160.380">
    <property type="entry name" value="Dicer dimerisation domain"/>
    <property type="match status" value="1"/>
</dbReference>
<name>A0A194S806_RHOGW</name>
<dbReference type="PROSITE" id="PS50137">
    <property type="entry name" value="DS_RBD"/>
    <property type="match status" value="1"/>
</dbReference>
<dbReference type="STRING" id="578459.A0A194S806"/>
<dbReference type="GO" id="GO:0005737">
    <property type="term" value="C:cytoplasm"/>
    <property type="evidence" value="ECO:0007669"/>
    <property type="project" value="TreeGrafter"/>
</dbReference>
<feature type="compositionally biased region" description="Acidic residues" evidence="13">
    <location>
        <begin position="1388"/>
        <end position="1427"/>
    </location>
</feature>
<evidence type="ECO:0000259" key="18">
    <source>
        <dbReference type="PROSITE" id="PS51327"/>
    </source>
</evidence>
<evidence type="ECO:0000256" key="1">
    <source>
        <dbReference type="ARBA" id="ARBA00001936"/>
    </source>
</evidence>
<protein>
    <recommendedName>
        <fullName evidence="21">Dicer-like protein 1</fullName>
    </recommendedName>
</protein>
<feature type="domain" description="DRBM" evidence="14">
    <location>
        <begin position="1273"/>
        <end position="1354"/>
    </location>
</feature>
<keyword evidence="9" id="KW-0460">Magnesium</keyword>
<dbReference type="SMART" id="SM00535">
    <property type="entry name" value="RIBOc"/>
    <property type="match status" value="2"/>
</dbReference>
<dbReference type="CDD" id="cd18034">
    <property type="entry name" value="DEXHc_dicer"/>
    <property type="match status" value="1"/>
</dbReference>
<keyword evidence="7" id="KW-0347">Helicase</keyword>
<dbReference type="PANTHER" id="PTHR14950">
    <property type="entry name" value="DICER-RELATED"/>
    <property type="match status" value="1"/>
</dbReference>
<evidence type="ECO:0000259" key="17">
    <source>
        <dbReference type="PROSITE" id="PS51194"/>
    </source>
</evidence>
<evidence type="ECO:0000259" key="16">
    <source>
        <dbReference type="PROSITE" id="PS51192"/>
    </source>
</evidence>
<dbReference type="SUPFAM" id="SSF69065">
    <property type="entry name" value="RNase III domain-like"/>
    <property type="match status" value="2"/>
</dbReference>
<keyword evidence="8" id="KW-0067">ATP-binding</keyword>
<dbReference type="InterPro" id="IPR038248">
    <property type="entry name" value="Dicer_dimer_sf"/>
</dbReference>
<evidence type="ECO:0000256" key="5">
    <source>
        <dbReference type="ARBA" id="ARBA00022741"/>
    </source>
</evidence>
<evidence type="ECO:0000313" key="20">
    <source>
        <dbReference type="Proteomes" id="UP000053890"/>
    </source>
</evidence>
<dbReference type="InterPro" id="IPR011545">
    <property type="entry name" value="DEAD/DEAH_box_helicase_dom"/>
</dbReference>
<feature type="domain" description="RNase III" evidence="15">
    <location>
        <begin position="895"/>
        <end position="1036"/>
    </location>
</feature>
<dbReference type="Gene3D" id="3.40.50.300">
    <property type="entry name" value="P-loop containing nucleotide triphosphate hydrolases"/>
    <property type="match status" value="2"/>
</dbReference>
<dbReference type="CDD" id="cd00593">
    <property type="entry name" value="RIBOc"/>
    <property type="match status" value="2"/>
</dbReference>
<dbReference type="Proteomes" id="UP000053890">
    <property type="component" value="Unassembled WGS sequence"/>
</dbReference>
<dbReference type="Gene3D" id="1.10.1520.10">
    <property type="entry name" value="Ribonuclease III domain"/>
    <property type="match status" value="2"/>
</dbReference>
<feature type="domain" description="Dicer dsRNA-binding fold" evidence="18">
    <location>
        <begin position="509"/>
        <end position="602"/>
    </location>
</feature>
<dbReference type="Pfam" id="PF00270">
    <property type="entry name" value="DEAD"/>
    <property type="match status" value="1"/>
</dbReference>
<evidence type="ECO:0000259" key="14">
    <source>
        <dbReference type="PROSITE" id="PS50137"/>
    </source>
</evidence>
<keyword evidence="20" id="KW-1185">Reference proteome</keyword>
<reference evidence="19 20" key="1">
    <citation type="journal article" date="2015" name="Front. Microbiol.">
        <title>Genome sequence of the plant growth promoting endophytic yeast Rhodotorula graminis WP1.</title>
        <authorList>
            <person name="Firrincieli A."/>
            <person name="Otillar R."/>
            <person name="Salamov A."/>
            <person name="Schmutz J."/>
            <person name="Khan Z."/>
            <person name="Redman R.S."/>
            <person name="Fleck N.D."/>
            <person name="Lindquist E."/>
            <person name="Grigoriev I.V."/>
            <person name="Doty S.L."/>
        </authorList>
    </citation>
    <scope>NUCLEOTIDE SEQUENCE [LARGE SCALE GENOMIC DNA]</scope>
    <source>
        <strain evidence="19 20">WP1</strain>
    </source>
</reference>
<evidence type="ECO:0000256" key="10">
    <source>
        <dbReference type="ARBA" id="ARBA00022884"/>
    </source>
</evidence>
<keyword evidence="4" id="KW-0677">Repeat</keyword>
<dbReference type="SUPFAM" id="SSF52540">
    <property type="entry name" value="P-loop containing nucleoside triphosphate hydrolases"/>
    <property type="match status" value="1"/>
</dbReference>
<dbReference type="GO" id="GO:0004525">
    <property type="term" value="F:ribonuclease III activity"/>
    <property type="evidence" value="ECO:0007669"/>
    <property type="project" value="InterPro"/>
</dbReference>
<evidence type="ECO:0000256" key="9">
    <source>
        <dbReference type="ARBA" id="ARBA00022842"/>
    </source>
</evidence>
<dbReference type="InterPro" id="IPR005034">
    <property type="entry name" value="Dicer_dimerisation"/>
</dbReference>
<dbReference type="GO" id="GO:0003723">
    <property type="term" value="F:RNA binding"/>
    <property type="evidence" value="ECO:0007669"/>
    <property type="project" value="UniProtKB-UniRule"/>
</dbReference>
<evidence type="ECO:0000256" key="11">
    <source>
        <dbReference type="ARBA" id="ARBA00023211"/>
    </source>
</evidence>
<dbReference type="InterPro" id="IPR000999">
    <property type="entry name" value="RNase_III_dom"/>
</dbReference>
<feature type="domain" description="RNase III" evidence="15">
    <location>
        <begin position="1096"/>
        <end position="1245"/>
    </location>
</feature>
<dbReference type="InterPro" id="IPR027417">
    <property type="entry name" value="P-loop_NTPase"/>
</dbReference>
<accession>A0A194S806</accession>
<dbReference type="Pfam" id="PF00271">
    <property type="entry name" value="Helicase_C"/>
    <property type="match status" value="1"/>
</dbReference>
<dbReference type="GeneID" id="28976494"/>
<organism evidence="19 20">
    <name type="scientific">Rhodotorula graminis (strain WP1)</name>
    <dbReference type="NCBI Taxonomy" id="578459"/>
    <lineage>
        <taxon>Eukaryota</taxon>
        <taxon>Fungi</taxon>
        <taxon>Dikarya</taxon>
        <taxon>Basidiomycota</taxon>
        <taxon>Pucciniomycotina</taxon>
        <taxon>Microbotryomycetes</taxon>
        <taxon>Sporidiobolales</taxon>
        <taxon>Sporidiobolaceae</taxon>
        <taxon>Rhodotorula</taxon>
    </lineage>
</organism>
<dbReference type="InterPro" id="IPR014720">
    <property type="entry name" value="dsRBD_dom"/>
</dbReference>
<evidence type="ECO:0000256" key="7">
    <source>
        <dbReference type="ARBA" id="ARBA00022806"/>
    </source>
</evidence>